<organism evidence="2 3">
    <name type="scientific">Enorma massiliensis</name>
    <dbReference type="NCBI Taxonomy" id="1472761"/>
    <lineage>
        <taxon>Bacteria</taxon>
        <taxon>Bacillati</taxon>
        <taxon>Actinomycetota</taxon>
        <taxon>Coriobacteriia</taxon>
        <taxon>Coriobacteriales</taxon>
        <taxon>Coriobacteriaceae</taxon>
        <taxon>Enorma</taxon>
    </lineage>
</organism>
<keyword evidence="3" id="KW-1185">Reference proteome</keyword>
<dbReference type="GeneID" id="98653137"/>
<gene>
    <name evidence="2" type="ORF">B5G21_01105</name>
</gene>
<proteinExistence type="predicted"/>
<name>A0A1Y3U738_9ACTN</name>
<feature type="transmembrane region" description="Helical" evidence="1">
    <location>
        <begin position="6"/>
        <end position="37"/>
    </location>
</feature>
<dbReference type="RefSeq" id="WP_019128191.1">
    <property type="nucleotide sequence ID" value="NZ_CALUIC010000003.1"/>
</dbReference>
<dbReference type="eggNOG" id="ENOG5031UZT">
    <property type="taxonomic scope" value="Bacteria"/>
</dbReference>
<protein>
    <submittedName>
        <fullName evidence="2">Uncharacterized protein</fullName>
    </submittedName>
</protein>
<accession>A0A1Y3U738</accession>
<dbReference type="Proteomes" id="UP000196560">
    <property type="component" value="Unassembled WGS sequence"/>
</dbReference>
<keyword evidence="1" id="KW-0472">Membrane</keyword>
<dbReference type="EMBL" id="NFHO01000001">
    <property type="protein sequence ID" value="OUN44564.1"/>
    <property type="molecule type" value="Genomic_DNA"/>
</dbReference>
<dbReference type="AlphaFoldDB" id="A0A1Y3U738"/>
<feature type="transmembrane region" description="Helical" evidence="1">
    <location>
        <begin position="58"/>
        <end position="85"/>
    </location>
</feature>
<evidence type="ECO:0000256" key="1">
    <source>
        <dbReference type="SAM" id="Phobius"/>
    </source>
</evidence>
<reference evidence="3" key="1">
    <citation type="submission" date="2017-04" db="EMBL/GenBank/DDBJ databases">
        <title>Function of individual gut microbiota members based on whole genome sequencing of pure cultures obtained from chicken caecum.</title>
        <authorList>
            <person name="Medvecky M."/>
            <person name="Cejkova D."/>
            <person name="Polansky O."/>
            <person name="Karasova D."/>
            <person name="Kubasova T."/>
            <person name="Cizek A."/>
            <person name="Rychlik I."/>
        </authorList>
    </citation>
    <scope>NUCLEOTIDE SEQUENCE [LARGE SCALE GENOMIC DNA]</scope>
    <source>
        <strain evidence="3">An70</strain>
    </source>
</reference>
<evidence type="ECO:0000313" key="2">
    <source>
        <dbReference type="EMBL" id="OUN44564.1"/>
    </source>
</evidence>
<keyword evidence="1" id="KW-0812">Transmembrane</keyword>
<comment type="caution">
    <text evidence="2">The sequence shown here is derived from an EMBL/GenBank/DDBJ whole genome shotgun (WGS) entry which is preliminary data.</text>
</comment>
<keyword evidence="1" id="KW-1133">Transmembrane helix</keyword>
<sequence length="86" mass="9073">MRKDIASIVIGVAAMAVSFCPFIPIQLIGAVAAVVGFRLAREARREDYRRDLTCSIGTVASIAGVVLCLLTPVVYLVGQIILLVAG</sequence>
<dbReference type="STRING" id="1118060.GCA_000311845_00886"/>
<evidence type="ECO:0000313" key="3">
    <source>
        <dbReference type="Proteomes" id="UP000196560"/>
    </source>
</evidence>